<feature type="signal peptide" evidence="1">
    <location>
        <begin position="1"/>
        <end position="23"/>
    </location>
</feature>
<keyword evidence="1" id="KW-0732">Signal</keyword>
<keyword evidence="3" id="KW-1185">Reference proteome</keyword>
<evidence type="ECO:0000313" key="3">
    <source>
        <dbReference type="Proteomes" id="UP001597641"/>
    </source>
</evidence>
<dbReference type="SUPFAM" id="SSF101898">
    <property type="entry name" value="NHL repeat"/>
    <property type="match status" value="1"/>
</dbReference>
<protein>
    <submittedName>
        <fullName evidence="2">Uncharacterized protein</fullName>
    </submittedName>
</protein>
<feature type="chain" id="PRO_5046401677" evidence="1">
    <location>
        <begin position="24"/>
        <end position="276"/>
    </location>
</feature>
<sequence>MKANATICFFLMVLFLAPQHLFAQQADARQLVYSHSVPLSSPTSISQDRNGHVYILDPLRNLLRLDAMGRPLDTFSPPTRGRISTVEAWNPMKVLLFYEDRQSLLLLDRFLRPISSTGLSDLNYEGIAKAATLSADDSFWLFDETNLTLSKLDLRLRKVTVETPLNLILDRERFDVRQLREYQNMLYLLDYNNGVYVFDNLGNYKKSIPIKGLAYVGFRGNELYFVQDGQLTFYDLYTSEKQTVALPEKNSYRTALVGDKQLYLFTKDKADIYFWQ</sequence>
<dbReference type="RefSeq" id="WP_377482943.1">
    <property type="nucleotide sequence ID" value="NZ_JBHUOX010000004.1"/>
</dbReference>
<evidence type="ECO:0000313" key="2">
    <source>
        <dbReference type="EMBL" id="MFD3000195.1"/>
    </source>
</evidence>
<evidence type="ECO:0000256" key="1">
    <source>
        <dbReference type="SAM" id="SignalP"/>
    </source>
</evidence>
<comment type="caution">
    <text evidence="2">The sequence shown here is derived from an EMBL/GenBank/DDBJ whole genome shotgun (WGS) entry which is preliminary data.</text>
</comment>
<name>A0ABW6BQU1_9BACT</name>
<reference evidence="3" key="1">
    <citation type="journal article" date="2019" name="Int. J. Syst. Evol. Microbiol.">
        <title>The Global Catalogue of Microorganisms (GCM) 10K type strain sequencing project: providing services to taxonomists for standard genome sequencing and annotation.</title>
        <authorList>
            <consortium name="The Broad Institute Genomics Platform"/>
            <consortium name="The Broad Institute Genome Sequencing Center for Infectious Disease"/>
            <person name="Wu L."/>
            <person name="Ma J."/>
        </authorList>
    </citation>
    <scope>NUCLEOTIDE SEQUENCE [LARGE SCALE GENOMIC DNA]</scope>
    <source>
        <strain evidence="3">KCTC 23984</strain>
    </source>
</reference>
<dbReference type="Proteomes" id="UP001597641">
    <property type="component" value="Unassembled WGS sequence"/>
</dbReference>
<accession>A0ABW6BQU1</accession>
<proteinExistence type="predicted"/>
<gene>
    <name evidence="2" type="ORF">ACFS7Z_07470</name>
</gene>
<organism evidence="2 3">
    <name type="scientific">Pontibacter toksunensis</name>
    <dbReference type="NCBI Taxonomy" id="1332631"/>
    <lineage>
        <taxon>Bacteria</taxon>
        <taxon>Pseudomonadati</taxon>
        <taxon>Bacteroidota</taxon>
        <taxon>Cytophagia</taxon>
        <taxon>Cytophagales</taxon>
        <taxon>Hymenobacteraceae</taxon>
        <taxon>Pontibacter</taxon>
    </lineage>
</organism>
<dbReference type="EMBL" id="JBHUOX010000004">
    <property type="protein sequence ID" value="MFD3000195.1"/>
    <property type="molecule type" value="Genomic_DNA"/>
</dbReference>